<evidence type="ECO:0000256" key="7">
    <source>
        <dbReference type="ARBA" id="ARBA00022519"/>
    </source>
</evidence>
<dbReference type="PRINTS" id="PR01439">
    <property type="entry name" value="CELLSNTHASEA"/>
</dbReference>
<keyword evidence="11 16" id="KW-0812">Transmembrane</keyword>
<protein>
    <recommendedName>
        <fullName evidence="5 16">Cellulose synthase catalytic subunit [UDP-forming]</fullName>
        <ecNumber evidence="4 16">2.4.1.12</ecNumber>
    </recommendedName>
</protein>
<dbReference type="PANTHER" id="PTHR43867:SF2">
    <property type="entry name" value="CELLULOSE SYNTHASE CATALYTIC SUBUNIT A [UDP-FORMING]"/>
    <property type="match status" value="1"/>
</dbReference>
<dbReference type="Proteomes" id="UP000316905">
    <property type="component" value="Unassembled WGS sequence"/>
</dbReference>
<dbReference type="EMBL" id="VLKY01000004">
    <property type="protein sequence ID" value="TWI55707.1"/>
    <property type="molecule type" value="Genomic_DNA"/>
</dbReference>
<evidence type="ECO:0000256" key="2">
    <source>
        <dbReference type="ARBA" id="ARBA00005186"/>
    </source>
</evidence>
<comment type="subcellular location">
    <subcellularLocation>
        <location evidence="1">Cell inner membrane</location>
        <topology evidence="1">Multi-pass membrane protein</topology>
    </subcellularLocation>
</comment>
<dbReference type="GO" id="GO:0030244">
    <property type="term" value="P:cellulose biosynthetic process"/>
    <property type="evidence" value="ECO:0007669"/>
    <property type="project" value="UniProtKB-KW"/>
</dbReference>
<evidence type="ECO:0000256" key="13">
    <source>
        <dbReference type="ARBA" id="ARBA00022989"/>
    </source>
</evidence>
<comment type="function">
    <text evidence="16">Catalytic subunit of cellulose synthase. It polymerizes uridine 5'-diphosphate glucose to cellulose.</text>
</comment>
<organism evidence="19 20">
    <name type="scientific">Pseudomonas duriflava</name>
    <dbReference type="NCBI Taxonomy" id="459528"/>
    <lineage>
        <taxon>Bacteria</taxon>
        <taxon>Pseudomonadati</taxon>
        <taxon>Pseudomonadota</taxon>
        <taxon>Gammaproteobacteria</taxon>
        <taxon>Pseudomonadales</taxon>
        <taxon>Pseudomonadaceae</taxon>
        <taxon>Pseudomonas</taxon>
    </lineage>
</organism>
<dbReference type="InterPro" id="IPR018513">
    <property type="entry name" value="Cell_synthase_bac"/>
</dbReference>
<evidence type="ECO:0000256" key="15">
    <source>
        <dbReference type="ARBA" id="ARBA00048682"/>
    </source>
</evidence>
<keyword evidence="9 16" id="KW-0328">Glycosyltransferase</keyword>
<dbReference type="Gene3D" id="2.60.120.260">
    <property type="entry name" value="Galactose-binding domain-like"/>
    <property type="match status" value="2"/>
</dbReference>
<dbReference type="GO" id="GO:0005886">
    <property type="term" value="C:plasma membrane"/>
    <property type="evidence" value="ECO:0007669"/>
    <property type="project" value="UniProtKB-SubCell"/>
</dbReference>
<dbReference type="NCBIfam" id="TIGR03030">
    <property type="entry name" value="CelA"/>
    <property type="match status" value="1"/>
</dbReference>
<feature type="domain" description="PilZ" evidence="18">
    <location>
        <begin position="554"/>
        <end position="648"/>
    </location>
</feature>
<keyword evidence="13 16" id="KW-1133">Transmembrane helix</keyword>
<gene>
    <name evidence="19" type="ORF">IQ22_01640</name>
</gene>
<dbReference type="GO" id="GO:0016760">
    <property type="term" value="F:cellulose synthase (UDP-forming) activity"/>
    <property type="evidence" value="ECO:0007669"/>
    <property type="project" value="UniProtKB-EC"/>
</dbReference>
<dbReference type="Pfam" id="PF03552">
    <property type="entry name" value="Cellulose_synt"/>
    <property type="match status" value="1"/>
</dbReference>
<reference evidence="19 20" key="1">
    <citation type="journal article" date="2015" name="Stand. Genomic Sci.">
        <title>Genomic Encyclopedia of Bacterial and Archaeal Type Strains, Phase III: the genomes of soil and plant-associated and newly described type strains.</title>
        <authorList>
            <person name="Whitman W.B."/>
            <person name="Woyke T."/>
            <person name="Klenk H.P."/>
            <person name="Zhou Y."/>
            <person name="Lilburn T.G."/>
            <person name="Beck B.J."/>
            <person name="De Vos P."/>
            <person name="Vandamme P."/>
            <person name="Eisen J.A."/>
            <person name="Garrity G."/>
            <person name="Hugenholtz P."/>
            <person name="Kyrpides N.C."/>
        </authorList>
    </citation>
    <scope>NUCLEOTIDE SEQUENCE [LARGE SCALE GENOMIC DNA]</scope>
    <source>
        <strain evidence="19 20">CGMCC 1.6858</strain>
    </source>
</reference>
<evidence type="ECO:0000256" key="3">
    <source>
        <dbReference type="ARBA" id="ARBA00006739"/>
    </source>
</evidence>
<feature type="domain" description="Glycosyltransferase 2-like" evidence="17">
    <location>
        <begin position="135"/>
        <end position="303"/>
    </location>
</feature>
<feature type="transmembrane region" description="Helical" evidence="16">
    <location>
        <begin position="56"/>
        <end position="73"/>
    </location>
</feature>
<accession>A0A562QG18</accession>
<comment type="pathway">
    <text evidence="2 16">Glycan metabolism; bacterial cellulose biosynthesis.</text>
</comment>
<keyword evidence="12 16" id="KW-0135">Cellulose biosynthesis</keyword>
<evidence type="ECO:0000259" key="17">
    <source>
        <dbReference type="Pfam" id="PF00535"/>
    </source>
</evidence>
<evidence type="ECO:0000256" key="14">
    <source>
        <dbReference type="ARBA" id="ARBA00023136"/>
    </source>
</evidence>
<evidence type="ECO:0000256" key="4">
    <source>
        <dbReference type="ARBA" id="ARBA00012539"/>
    </source>
</evidence>
<feature type="transmembrane region" description="Helical" evidence="16">
    <location>
        <begin position="20"/>
        <end position="44"/>
    </location>
</feature>
<keyword evidence="8 16" id="KW-0973">c-di-GMP</keyword>
<dbReference type="GO" id="GO:0006011">
    <property type="term" value="P:UDP-alpha-D-glucose metabolic process"/>
    <property type="evidence" value="ECO:0007669"/>
    <property type="project" value="InterPro"/>
</dbReference>
<dbReference type="GO" id="GO:0035438">
    <property type="term" value="F:cyclic-di-GMP binding"/>
    <property type="evidence" value="ECO:0007669"/>
    <property type="project" value="InterPro"/>
</dbReference>
<evidence type="ECO:0000256" key="9">
    <source>
        <dbReference type="ARBA" id="ARBA00022676"/>
    </source>
</evidence>
<dbReference type="OrthoDB" id="9806824at2"/>
<evidence type="ECO:0000256" key="8">
    <source>
        <dbReference type="ARBA" id="ARBA00022636"/>
    </source>
</evidence>
<evidence type="ECO:0000256" key="10">
    <source>
        <dbReference type="ARBA" id="ARBA00022679"/>
    </source>
</evidence>
<comment type="cofactor">
    <cofactor evidence="16">
        <name>Mg(2+)</name>
        <dbReference type="ChEBI" id="CHEBI:18420"/>
    </cofactor>
</comment>
<dbReference type="Gene3D" id="3.90.550.10">
    <property type="entry name" value="Spore Coat Polysaccharide Biosynthesis Protein SpsA, Chain A"/>
    <property type="match status" value="1"/>
</dbReference>
<feature type="transmembrane region" description="Helical" evidence="16">
    <location>
        <begin position="498"/>
        <end position="517"/>
    </location>
</feature>
<feature type="transmembrane region" description="Helical" evidence="16">
    <location>
        <begin position="1425"/>
        <end position="1446"/>
    </location>
</feature>
<dbReference type="Pfam" id="PF00535">
    <property type="entry name" value="Glycos_transf_2"/>
    <property type="match status" value="1"/>
</dbReference>
<keyword evidence="6 16" id="KW-1003">Cell membrane</keyword>
<dbReference type="PANTHER" id="PTHR43867">
    <property type="entry name" value="CELLULOSE SYNTHASE CATALYTIC SUBUNIT A [UDP-FORMING]"/>
    <property type="match status" value="1"/>
</dbReference>
<dbReference type="InterPro" id="IPR001173">
    <property type="entry name" value="Glyco_trans_2-like"/>
</dbReference>
<evidence type="ECO:0000256" key="16">
    <source>
        <dbReference type="RuleBase" id="RU365020"/>
    </source>
</evidence>
<comment type="similarity">
    <text evidence="3">Belongs to the glycosyltransferase 2 family.</text>
</comment>
<feature type="transmembrane region" description="Helical" evidence="16">
    <location>
        <begin position="420"/>
        <end position="438"/>
    </location>
</feature>
<dbReference type="CDD" id="cd06421">
    <property type="entry name" value="CESA_CelA_like"/>
    <property type="match status" value="1"/>
</dbReference>
<sequence>MTSGVGKLAAGGLVVLAAPLLALIILVPMSIPMQLLLGIAAILFTMVLKRNPSPHITLTLVVISITLSTRYLYWRTTETLHFSNGVEWVLGIGLYLAEVYAWIILLLGYFQSAWPLERTPSRLPADTALWPTVDVYIPTYNESLSVVQDTILAAQNLNYPADKLKIYVLDDGRRPEFGAYAAAAGVGYLIRPDNNHAKAGNLNHALTKTSGDLICIFDCDHVTTRVFLQATVGQFLDDPKLALVQTPHHFYSPDPFERNLSTQGKVPSEDELFYGPIQKGNDLWNATFFCGSCAIIRRRALDDTGGFAVETVTEDAHTALKLQRKGWNTAFISVPMAAGLATERLALHVGQRMRWARGMTQIFRLDNPLLGRGLALPQRLCYLNAMLHFQFALPRFVFLTSPLAFLLLGQNIIAASAQTIFAYALPHLVLSILTNARIQGKHRHSFWGEIYETVLAFHLIKPTLYTLFNPRRGKFNVTDKGDLLDRGFFDFPVVKPHLITVGFLLAGIVFGIVKYQWIEAIRPDLFTLILNIGWTVFNMLILLAAIAAALETRQVRQTVRLAVSMPIMMYLADGRVLHSESVDISMGGARLRYKGSELSAQVEQIEILYGDSALILDTDMVNAQNGYVQLRYKPLSITQRRALVGIVMGRPDAWIKSHAVKEDNPLLSLWNVIRSGALLVRRPSKRASRARRAPSKAMWVFQKLAPVAALLLVAVLCVVSLPAQAQEALLPPLPALPPLSTDAGPSAAAVVLPSRVESIGFSKLGVSEALMLKGRRGEAGVGFSINRQQVVTAAVLHLRLSYSDKLIAENSTLEVSINDEPVQSIALVRSASSGMEVDIPVNPLLLLPYNRLNLRLDAHYAQQCENPLHPSLWARIDPTSSLELTLERLPITRDLGLLPAPFFDEADMSRLRLPVILPENPSTGVLESAAAIASWFGLQARFRGAEFPVSLNEIPLGNAVLIGTADAPINGVMLPEINGPMLALVDNPRDPLGKLLLVLGRNAADVRIATQHLVLHADRLKGESVMASSFTVPPRQPYDAPRWLSNAVTLFADLANPEELASDNLFPGVINIGFRAAPDNFLWEGDNIPMRIRFRFPEGEWYDASRSRLDISLNGQYLSSVSVLKPGLYEKLKTWLGHPSRQEDAVVEIPPYLIYGDNQLGFYYNQQVSNTEDCTLVLPDKAHSYIDGDSSIDLSGAQHFSQLPNLSFFVGAGFPFTRLADLSQTALILPAAPRPAEIEALLELMGRFGDATGYPVLSARVLLGTARLQEVADRDWLVVGQLGERLDLHTLLQGSSFTLDKGQLRIELLTTSGLLKTTLLGDWDRQLDAADRTLAGYRDFQGLVSRQSPLNTKRVVVMALASQAESLPDVVTRLGSPDYSANIRGDLALFEADGEVKSFRAGERFTYGELPWFMYVRWLFSERPLVLMGLLLLAAVLAAIGLHALLKARAHERLSKGK</sequence>
<feature type="transmembrane region" description="Helical" evidence="16">
    <location>
        <begin position="704"/>
        <end position="723"/>
    </location>
</feature>
<dbReference type="InterPro" id="IPR009875">
    <property type="entry name" value="PilZ_domain"/>
</dbReference>
<evidence type="ECO:0000256" key="1">
    <source>
        <dbReference type="ARBA" id="ARBA00004429"/>
    </source>
</evidence>
<dbReference type="Pfam" id="PF07238">
    <property type="entry name" value="PilZ"/>
    <property type="match status" value="1"/>
</dbReference>
<dbReference type="InterPro" id="IPR003919">
    <property type="entry name" value="Cell_synth_A"/>
</dbReference>
<feature type="transmembrane region" description="Helical" evidence="16">
    <location>
        <begin position="88"/>
        <end position="110"/>
    </location>
</feature>
<evidence type="ECO:0000313" key="19">
    <source>
        <dbReference type="EMBL" id="TWI55707.1"/>
    </source>
</evidence>
<proteinExistence type="inferred from homology"/>
<keyword evidence="14 16" id="KW-0472">Membrane</keyword>
<dbReference type="RefSeq" id="WP_145140626.1">
    <property type="nucleotide sequence ID" value="NZ_VLKY01000004.1"/>
</dbReference>
<keyword evidence="7 16" id="KW-0997">Cell inner membrane</keyword>
<keyword evidence="20" id="KW-1185">Reference proteome</keyword>
<dbReference type="InterPro" id="IPR050321">
    <property type="entry name" value="Glycosyltr_2/OpgH_subfam"/>
</dbReference>
<evidence type="ECO:0000256" key="12">
    <source>
        <dbReference type="ARBA" id="ARBA00022916"/>
    </source>
</evidence>
<dbReference type="Pfam" id="PF03170">
    <property type="entry name" value="BcsB"/>
    <property type="match status" value="1"/>
</dbReference>
<evidence type="ECO:0000256" key="5">
    <source>
        <dbReference type="ARBA" id="ARBA00018714"/>
    </source>
</evidence>
<dbReference type="SUPFAM" id="SSF53448">
    <property type="entry name" value="Nucleotide-diphospho-sugar transferases"/>
    <property type="match status" value="1"/>
</dbReference>
<keyword evidence="10 16" id="KW-0808">Transferase</keyword>
<evidence type="ECO:0000256" key="6">
    <source>
        <dbReference type="ARBA" id="ARBA00022475"/>
    </source>
</evidence>
<dbReference type="EC" id="2.4.1.12" evidence="4 16"/>
<dbReference type="InterPro" id="IPR029044">
    <property type="entry name" value="Nucleotide-diphossugar_trans"/>
</dbReference>
<dbReference type="Gene3D" id="2.40.10.220">
    <property type="entry name" value="predicted glycosyltransferase like domains"/>
    <property type="match status" value="1"/>
</dbReference>
<comment type="catalytic activity">
    <reaction evidence="15 16">
        <text>[(1-&gt;4)-beta-D-glucosyl](n) + UDP-alpha-D-glucose = [(1-&gt;4)-beta-D-glucosyl](n+1) + UDP + H(+)</text>
        <dbReference type="Rhea" id="RHEA:19929"/>
        <dbReference type="Rhea" id="RHEA-COMP:10033"/>
        <dbReference type="Rhea" id="RHEA-COMP:10034"/>
        <dbReference type="ChEBI" id="CHEBI:15378"/>
        <dbReference type="ChEBI" id="CHEBI:18246"/>
        <dbReference type="ChEBI" id="CHEBI:58223"/>
        <dbReference type="ChEBI" id="CHEBI:58885"/>
        <dbReference type="EC" id="2.4.1.12"/>
    </reaction>
</comment>
<comment type="caution">
    <text evidence="19">The sequence shown here is derived from an EMBL/GenBank/DDBJ whole genome shotgun (WGS) entry which is preliminary data.</text>
</comment>
<evidence type="ECO:0000259" key="18">
    <source>
        <dbReference type="Pfam" id="PF07238"/>
    </source>
</evidence>
<name>A0A562QG18_9PSED</name>
<feature type="transmembrane region" description="Helical" evidence="16">
    <location>
        <begin position="396"/>
        <end position="414"/>
    </location>
</feature>
<dbReference type="InterPro" id="IPR005150">
    <property type="entry name" value="Cellulose_synth"/>
</dbReference>
<evidence type="ECO:0000313" key="20">
    <source>
        <dbReference type="Proteomes" id="UP000316905"/>
    </source>
</evidence>
<dbReference type="UniPathway" id="UPA00694"/>
<evidence type="ECO:0000256" key="11">
    <source>
        <dbReference type="ARBA" id="ARBA00022692"/>
    </source>
</evidence>
<feature type="transmembrane region" description="Helical" evidence="16">
    <location>
        <begin position="529"/>
        <end position="550"/>
    </location>
</feature>